<organism evidence="3 4">
    <name type="scientific">Natrinema soli</name>
    <dbReference type="NCBI Taxonomy" id="1930624"/>
    <lineage>
        <taxon>Archaea</taxon>
        <taxon>Methanobacteriati</taxon>
        <taxon>Methanobacteriota</taxon>
        <taxon>Stenosarchaea group</taxon>
        <taxon>Halobacteria</taxon>
        <taxon>Halobacteriales</taxon>
        <taxon>Natrialbaceae</taxon>
        <taxon>Natrinema</taxon>
    </lineage>
</organism>
<protein>
    <submittedName>
        <fullName evidence="3">Amidohydrolase family protein</fullName>
    </submittedName>
</protein>
<dbReference type="Pfam" id="PF04909">
    <property type="entry name" value="Amidohydro_2"/>
    <property type="match status" value="1"/>
</dbReference>
<evidence type="ECO:0000313" key="3">
    <source>
        <dbReference type="EMBL" id="MFC6768286.1"/>
    </source>
</evidence>
<dbReference type="RefSeq" id="WP_273741085.1">
    <property type="nucleotide sequence ID" value="NZ_JAQIVI010000521.1"/>
</dbReference>
<dbReference type="InterPro" id="IPR032465">
    <property type="entry name" value="ACMSD"/>
</dbReference>
<dbReference type="PANTHER" id="PTHR21240">
    <property type="entry name" value="2-AMINO-3-CARBOXYLMUCONATE-6-SEMIALDEHYDE DECARBOXYLASE"/>
    <property type="match status" value="1"/>
</dbReference>
<evidence type="ECO:0000259" key="2">
    <source>
        <dbReference type="Pfam" id="PF04909"/>
    </source>
</evidence>
<dbReference type="GO" id="GO:0016829">
    <property type="term" value="F:lyase activity"/>
    <property type="evidence" value="ECO:0007669"/>
    <property type="project" value="UniProtKB-KW"/>
</dbReference>
<feature type="domain" description="Amidohydrolase-related" evidence="2">
    <location>
        <begin position="90"/>
        <end position="381"/>
    </location>
</feature>
<dbReference type="AlphaFoldDB" id="A0ABD5SSM4"/>
<evidence type="ECO:0000256" key="1">
    <source>
        <dbReference type="ARBA" id="ARBA00023239"/>
    </source>
</evidence>
<proteinExistence type="predicted"/>
<name>A0ABD5SSM4_9EURY</name>
<dbReference type="PANTHER" id="PTHR21240:SF28">
    <property type="entry name" value="ISO-OROTATE DECARBOXYLASE (EUROFUNG)"/>
    <property type="match status" value="1"/>
</dbReference>
<dbReference type="Gene3D" id="3.20.20.140">
    <property type="entry name" value="Metal-dependent hydrolases"/>
    <property type="match status" value="1"/>
</dbReference>
<evidence type="ECO:0000313" key="4">
    <source>
        <dbReference type="Proteomes" id="UP001596383"/>
    </source>
</evidence>
<keyword evidence="1" id="KW-0456">Lyase</keyword>
<comment type="caution">
    <text evidence="3">The sequence shown here is derived from an EMBL/GenBank/DDBJ whole genome shotgun (WGS) entry which is preliminary data.</text>
</comment>
<dbReference type="EMBL" id="JBHSWV010000521">
    <property type="protein sequence ID" value="MFC6768286.1"/>
    <property type="molecule type" value="Genomic_DNA"/>
</dbReference>
<dbReference type="InterPro" id="IPR032466">
    <property type="entry name" value="Metal_Hydrolase"/>
</dbReference>
<dbReference type="SUPFAM" id="SSF51556">
    <property type="entry name" value="Metallo-dependent hydrolases"/>
    <property type="match status" value="1"/>
</dbReference>
<gene>
    <name evidence="3" type="ORF">ACFQE6_25770</name>
</gene>
<dbReference type="Proteomes" id="UP001596383">
    <property type="component" value="Unassembled WGS sequence"/>
</dbReference>
<sequence>MSVRKFQPNENTGIPDEVHDEFIIDTDVHLDLSMLEDLYPYMDDRIVDKLDRPLGHYQFEAIDWLPTWGNEGGGVGVDSNGAAKDGEDILEMMEQMGTDVPLVTPGMNSLPQVNYPRMKEEVCRAYNDYVLDNVTNVHENVRCQMMIPLWNPEATVEELERIGDEKDVAGAYAWFGKYWRLGDPEYDQVFEKLIDLDLPLTMHLDVASYPDPSTPMGGSIRTWIEAIGFAPCMHTMMNTVNMIVTGVFDKYPELNVVYQEGGYHWLPFVAYRLDEFYQHTPEDIQLAERMYDQGKKYLDRMPSEYLFDHFYFSTQPVCLPDNPRHYEWLLEIEQAEKTMMFATDWPHSTNDPPTWIFDNPAIGDDLRESMFRGNAEEVYRL</sequence>
<reference evidence="3 4" key="1">
    <citation type="journal article" date="2019" name="Int. J. Syst. Evol. Microbiol.">
        <title>The Global Catalogue of Microorganisms (GCM) 10K type strain sequencing project: providing services to taxonomists for standard genome sequencing and annotation.</title>
        <authorList>
            <consortium name="The Broad Institute Genomics Platform"/>
            <consortium name="The Broad Institute Genome Sequencing Center for Infectious Disease"/>
            <person name="Wu L."/>
            <person name="Ma J."/>
        </authorList>
    </citation>
    <scope>NUCLEOTIDE SEQUENCE [LARGE SCALE GENOMIC DNA]</scope>
    <source>
        <strain evidence="3 4">LMG 29247</strain>
    </source>
</reference>
<keyword evidence="4" id="KW-1185">Reference proteome</keyword>
<dbReference type="InterPro" id="IPR006680">
    <property type="entry name" value="Amidohydro-rel"/>
</dbReference>
<accession>A0ABD5SSM4</accession>